<dbReference type="EC" id="3.1.3.18" evidence="4"/>
<protein>
    <recommendedName>
        <fullName evidence="4">phosphoglycolate phosphatase</fullName>
        <ecNumber evidence="4">3.1.3.18</ecNumber>
    </recommendedName>
</protein>
<evidence type="ECO:0000256" key="3">
    <source>
        <dbReference type="ARBA" id="ARBA00006171"/>
    </source>
</evidence>
<dbReference type="InterPro" id="IPR050155">
    <property type="entry name" value="HAD-like_hydrolase_sf"/>
</dbReference>
<comment type="similarity">
    <text evidence="3">Belongs to the HAD-like hydrolase superfamily. CbbY/CbbZ/Gph/YieH family.</text>
</comment>
<proteinExistence type="inferred from homology"/>
<dbReference type="SUPFAM" id="SSF56784">
    <property type="entry name" value="HAD-like"/>
    <property type="match status" value="1"/>
</dbReference>
<comment type="catalytic activity">
    <reaction evidence="1">
        <text>2-phosphoglycolate + H2O = glycolate + phosphate</text>
        <dbReference type="Rhea" id="RHEA:14369"/>
        <dbReference type="ChEBI" id="CHEBI:15377"/>
        <dbReference type="ChEBI" id="CHEBI:29805"/>
        <dbReference type="ChEBI" id="CHEBI:43474"/>
        <dbReference type="ChEBI" id="CHEBI:58033"/>
        <dbReference type="EC" id="3.1.3.18"/>
    </reaction>
</comment>
<dbReference type="EMBL" id="JAUCGM010001011">
    <property type="protein sequence ID" value="MDM8563987.1"/>
    <property type="molecule type" value="Genomic_DNA"/>
</dbReference>
<dbReference type="InterPro" id="IPR023214">
    <property type="entry name" value="HAD_sf"/>
</dbReference>
<evidence type="ECO:0000256" key="2">
    <source>
        <dbReference type="ARBA" id="ARBA00004818"/>
    </source>
</evidence>
<name>A0ABT7VWM4_9GAMM</name>
<dbReference type="Pfam" id="PF13419">
    <property type="entry name" value="HAD_2"/>
    <property type="match status" value="1"/>
</dbReference>
<dbReference type="InterPro" id="IPR036412">
    <property type="entry name" value="HAD-like_sf"/>
</dbReference>
<comment type="pathway">
    <text evidence="2">Organic acid metabolism; glycolate biosynthesis; glycolate from 2-phosphoglycolate: step 1/1.</text>
</comment>
<evidence type="ECO:0000256" key="1">
    <source>
        <dbReference type="ARBA" id="ARBA00000830"/>
    </source>
</evidence>
<dbReference type="Gene3D" id="3.40.50.1000">
    <property type="entry name" value="HAD superfamily/HAD-like"/>
    <property type="match status" value="1"/>
</dbReference>
<evidence type="ECO:0000313" key="6">
    <source>
        <dbReference type="Proteomes" id="UP001171945"/>
    </source>
</evidence>
<reference evidence="5" key="1">
    <citation type="submission" date="2023-06" db="EMBL/GenBank/DDBJ databases">
        <title>Uncultivated large filamentous bacteria from sulfidic sediments reveal new species and different genomic features in energy metabolism and defense.</title>
        <authorList>
            <person name="Fonseca A."/>
        </authorList>
    </citation>
    <scope>NUCLEOTIDE SEQUENCE</scope>
    <source>
        <strain evidence="5">HSG4</strain>
    </source>
</reference>
<organism evidence="5 6">
    <name type="scientific">Candidatus Marithioploca araucensis</name>
    <dbReference type="NCBI Taxonomy" id="70273"/>
    <lineage>
        <taxon>Bacteria</taxon>
        <taxon>Pseudomonadati</taxon>
        <taxon>Pseudomonadota</taxon>
        <taxon>Gammaproteobacteria</taxon>
        <taxon>Thiotrichales</taxon>
        <taxon>Thiotrichaceae</taxon>
        <taxon>Candidatus Marithioploca</taxon>
    </lineage>
</organism>
<comment type="caution">
    <text evidence="5">The sequence shown here is derived from an EMBL/GenBank/DDBJ whole genome shotgun (WGS) entry which is preliminary data.</text>
</comment>
<keyword evidence="6" id="KW-1185">Reference proteome</keyword>
<feature type="non-terminal residue" evidence="5">
    <location>
        <position position="1"/>
    </location>
</feature>
<accession>A0ABT7VWM4</accession>
<dbReference type="Proteomes" id="UP001171945">
    <property type="component" value="Unassembled WGS sequence"/>
</dbReference>
<gene>
    <name evidence="5" type="ORF">QUF54_11605</name>
</gene>
<evidence type="ECO:0000313" key="5">
    <source>
        <dbReference type="EMBL" id="MDM8563987.1"/>
    </source>
</evidence>
<dbReference type="InterPro" id="IPR041492">
    <property type="entry name" value="HAD_2"/>
</dbReference>
<dbReference type="PANTHER" id="PTHR43434:SF1">
    <property type="entry name" value="PHOSPHOGLYCOLATE PHOSPHATASE"/>
    <property type="match status" value="1"/>
</dbReference>
<dbReference type="PANTHER" id="PTHR43434">
    <property type="entry name" value="PHOSPHOGLYCOLATE PHOSPHATASE"/>
    <property type="match status" value="1"/>
</dbReference>
<sequence>LVRSNGISYGVNNDWNVTWLLIQLVKHFSAEQWKITLINQGLDKINPNSAEYIEIKDFFQNIYLGNPHFNGQGLIDIAEEKMYRDDFFPTLKKRDVKIAVVTSRPTIEAFYTLKNVNGLLNEFIESEHFIITAGSKNAKGQLIAEKPSPEPILESVKRLKMKVKETVYIGNSTSDYIAAREAGVDFIQVGTSQIERHHEAKGFNYLKFDNVNEIILDILI</sequence>
<evidence type="ECO:0000256" key="4">
    <source>
        <dbReference type="ARBA" id="ARBA00013078"/>
    </source>
</evidence>